<dbReference type="RefSeq" id="WP_213641350.1">
    <property type="nucleotide sequence ID" value="NZ_JADPMV010000002.1"/>
</dbReference>
<evidence type="ECO:0000256" key="1">
    <source>
        <dbReference type="SAM" id="SignalP"/>
    </source>
</evidence>
<organism evidence="2 3">
    <name type="scientific">Pseudomonas lalucatii</name>
    <dbReference type="NCBI Taxonomy" id="1424203"/>
    <lineage>
        <taxon>Bacteria</taxon>
        <taxon>Pseudomonadati</taxon>
        <taxon>Pseudomonadota</taxon>
        <taxon>Gammaproteobacteria</taxon>
        <taxon>Pseudomonadales</taxon>
        <taxon>Pseudomonadaceae</taxon>
        <taxon>Pseudomonas</taxon>
    </lineage>
</organism>
<protein>
    <recommendedName>
        <fullName evidence="4">Tetratricopeptide repeat protein</fullName>
    </recommendedName>
</protein>
<evidence type="ECO:0000313" key="3">
    <source>
        <dbReference type="Proteomes" id="UP001196601"/>
    </source>
</evidence>
<dbReference type="EMBL" id="JADPMV010000002">
    <property type="protein sequence ID" value="MBS7663992.1"/>
    <property type="molecule type" value="Genomic_DNA"/>
</dbReference>
<dbReference type="Proteomes" id="UP001196601">
    <property type="component" value="Unassembled WGS sequence"/>
</dbReference>
<comment type="caution">
    <text evidence="2">The sequence shown here is derived from an EMBL/GenBank/DDBJ whole genome shotgun (WGS) entry which is preliminary data.</text>
</comment>
<dbReference type="PROSITE" id="PS51257">
    <property type="entry name" value="PROKAR_LIPOPROTEIN"/>
    <property type="match status" value="1"/>
</dbReference>
<dbReference type="InterPro" id="IPR011990">
    <property type="entry name" value="TPR-like_helical_dom_sf"/>
</dbReference>
<dbReference type="Gene3D" id="1.25.40.10">
    <property type="entry name" value="Tetratricopeptide repeat domain"/>
    <property type="match status" value="1"/>
</dbReference>
<evidence type="ECO:0008006" key="4">
    <source>
        <dbReference type="Google" id="ProtNLM"/>
    </source>
</evidence>
<evidence type="ECO:0000313" key="2">
    <source>
        <dbReference type="EMBL" id="MBS7663992.1"/>
    </source>
</evidence>
<name>A0ABS5Q5F3_9PSED</name>
<accession>A0ABS5Q5F3</accession>
<reference evidence="2 3" key="1">
    <citation type="journal article" date="2021" name="Syst. Appl. Microbiol.">
        <title>Pseudomonas lalucatii sp. nov. isolated from Vallgornera, a karstic cave in Mallorca, Western Mediterranean.</title>
        <authorList>
            <person name="Busquets A."/>
            <person name="Mulet M."/>
            <person name="Gomila M."/>
            <person name="Garcia-Valdes E."/>
        </authorList>
    </citation>
    <scope>NUCLEOTIDE SEQUENCE [LARGE SCALE GENOMIC DNA]</scope>
    <source>
        <strain evidence="2 3">R1b54</strain>
    </source>
</reference>
<sequence>MNAKLLLPLVLAATALGGCGSLGQQRTQATEDPNVQVDRVLSHYRATLASGAACHTATQGWSEPVDCEGLLRETMQLYAAFPHNERVIMLAAVLAHQSGRAAQAGYLLDQLLQGRKPRPEAAVLRSRIALEEGNLSLARTLLKQQLRLNPRHPQLYETLAAVQYLDRQYAGALHSLTLAERVGAPGWRAAYHRGLVYEEQNRRAAACQQYRLATAGNPQFLAPESRLVSLSGGGSCAPTATTLGG</sequence>
<feature type="signal peptide" evidence="1">
    <location>
        <begin position="1"/>
        <end position="17"/>
    </location>
</feature>
<proteinExistence type="predicted"/>
<gene>
    <name evidence="2" type="ORF">I0D00_18875</name>
</gene>
<keyword evidence="1" id="KW-0732">Signal</keyword>
<dbReference type="SUPFAM" id="SSF48452">
    <property type="entry name" value="TPR-like"/>
    <property type="match status" value="1"/>
</dbReference>
<keyword evidence="3" id="KW-1185">Reference proteome</keyword>
<feature type="chain" id="PRO_5045206238" description="Tetratricopeptide repeat protein" evidence="1">
    <location>
        <begin position="18"/>
        <end position="245"/>
    </location>
</feature>